<keyword evidence="12" id="KW-0347">Helicase</keyword>
<dbReference type="SUPFAM" id="SSF46785">
    <property type="entry name" value="Winged helix' DNA-binding domain"/>
    <property type="match status" value="1"/>
</dbReference>
<dbReference type="GO" id="GO:0048476">
    <property type="term" value="C:Holliday junction resolvase complex"/>
    <property type="evidence" value="ECO:0007669"/>
    <property type="project" value="UniProtKB-UniRule"/>
</dbReference>
<feature type="region of interest" description="Small ATPAse domain (RuvB-S)" evidence="9">
    <location>
        <begin position="186"/>
        <end position="256"/>
    </location>
</feature>
<keyword evidence="5 9" id="KW-0067">ATP-binding</keyword>
<feature type="domain" description="AAA+ ATPase" evidence="11">
    <location>
        <begin position="55"/>
        <end position="186"/>
    </location>
</feature>
<dbReference type="SUPFAM" id="SSF52540">
    <property type="entry name" value="P-loop containing nucleoside triphosphate hydrolases"/>
    <property type="match status" value="1"/>
</dbReference>
<dbReference type="Proteomes" id="UP000051886">
    <property type="component" value="Unassembled WGS sequence"/>
</dbReference>
<evidence type="ECO:0000256" key="3">
    <source>
        <dbReference type="ARBA" id="ARBA00022763"/>
    </source>
</evidence>
<keyword evidence="3 9" id="KW-0227">DNA damage</keyword>
<comment type="caution">
    <text evidence="9">Lacks conserved residue(s) required for the propagation of feature annotation.</text>
</comment>
<comment type="subunit">
    <text evidence="9">Homohexamer. Forms an RuvA(8)-RuvB(12)-Holliday junction (HJ) complex. HJ DNA is sandwiched between 2 RuvA tetramers; dsDNA enters through RuvA and exits via RuvB. An RuvB hexamer assembles on each DNA strand where it exits the tetramer. Each RuvB hexamer is contacted by two RuvA subunits (via domain III) on 2 adjacent RuvB subunits; this complex drives branch migration. In the full resolvosome a probable DNA-RuvA(4)-RuvB(12)-RuvC(2) complex forms which resolves the HJ.</text>
</comment>
<comment type="domain">
    <text evidence="9">Has 3 domains, the large (RuvB-L) and small ATPase (RuvB-S) domains and the C-terminal head (RuvB-H) domain. The head domain binds DNA, while the ATPase domains jointly bind ATP, ADP or are empty depending on the state of the subunit in the translocation cycle. During a single DNA translocation step the structure of each domain remains the same, but their relative positions change.</text>
</comment>
<dbReference type="Gene3D" id="3.40.50.300">
    <property type="entry name" value="P-loop containing nucleotide triphosphate hydrolases"/>
    <property type="match status" value="1"/>
</dbReference>
<feature type="binding site" evidence="9">
    <location>
        <position position="175"/>
    </location>
    <ligand>
        <name>ATP</name>
        <dbReference type="ChEBI" id="CHEBI:30616"/>
    </ligand>
</feature>
<organism evidence="12 13">
    <name type="scientific">Ligilactobacillus pobuzihii</name>
    <dbReference type="NCBI Taxonomy" id="449659"/>
    <lineage>
        <taxon>Bacteria</taxon>
        <taxon>Bacillati</taxon>
        <taxon>Bacillota</taxon>
        <taxon>Bacilli</taxon>
        <taxon>Lactobacillales</taxon>
        <taxon>Lactobacillaceae</taxon>
        <taxon>Ligilactobacillus</taxon>
    </lineage>
</organism>
<dbReference type="RefSeq" id="WP_056936343.1">
    <property type="nucleotide sequence ID" value="NZ_BJYB01000014.1"/>
</dbReference>
<comment type="subcellular location">
    <subcellularLocation>
        <location evidence="9">Cytoplasm</location>
    </subcellularLocation>
</comment>
<dbReference type="NCBIfam" id="TIGR00635">
    <property type="entry name" value="ruvB"/>
    <property type="match status" value="1"/>
</dbReference>
<dbReference type="EMBL" id="JQCN01000067">
    <property type="protein sequence ID" value="KRN96276.1"/>
    <property type="molecule type" value="Genomic_DNA"/>
</dbReference>
<dbReference type="GO" id="GO:0016887">
    <property type="term" value="F:ATP hydrolysis activity"/>
    <property type="evidence" value="ECO:0007669"/>
    <property type="project" value="RHEA"/>
</dbReference>
<dbReference type="Pfam" id="PF05496">
    <property type="entry name" value="RuvB_N"/>
    <property type="match status" value="1"/>
</dbReference>
<dbReference type="InterPro" id="IPR008823">
    <property type="entry name" value="RuvB_wg_C"/>
</dbReference>
<evidence type="ECO:0000256" key="9">
    <source>
        <dbReference type="HAMAP-Rule" id="MF_00016"/>
    </source>
</evidence>
<evidence type="ECO:0000256" key="6">
    <source>
        <dbReference type="ARBA" id="ARBA00023125"/>
    </source>
</evidence>
<feature type="binding site" evidence="9">
    <location>
        <position position="69"/>
    </location>
    <ligand>
        <name>ATP</name>
        <dbReference type="ChEBI" id="CHEBI:30616"/>
    </ligand>
</feature>
<dbReference type="InterPro" id="IPR008824">
    <property type="entry name" value="RuvB-like_N"/>
</dbReference>
<keyword evidence="2 9" id="KW-0547">Nucleotide-binding</keyword>
<protein>
    <recommendedName>
        <fullName evidence="9">Holliday junction branch migration complex subunit RuvB</fullName>
        <ecNumber evidence="9">3.6.4.-</ecNumber>
    </recommendedName>
</protein>
<comment type="similarity">
    <text evidence="9">Belongs to the RuvB family.</text>
</comment>
<dbReference type="GO" id="GO:0005524">
    <property type="term" value="F:ATP binding"/>
    <property type="evidence" value="ECO:0007669"/>
    <property type="project" value="UniProtKB-UniRule"/>
</dbReference>
<dbReference type="InterPro" id="IPR004605">
    <property type="entry name" value="DNA_helicase_Holl-junc_RuvB"/>
</dbReference>
<feature type="binding site" evidence="9">
    <location>
        <position position="319"/>
    </location>
    <ligand>
        <name>DNA</name>
        <dbReference type="ChEBI" id="CHEBI:16991"/>
    </ligand>
</feature>
<evidence type="ECO:0000256" key="1">
    <source>
        <dbReference type="ARBA" id="ARBA00022490"/>
    </source>
</evidence>
<evidence type="ECO:0000313" key="12">
    <source>
        <dbReference type="EMBL" id="KRN96276.1"/>
    </source>
</evidence>
<dbReference type="PANTHER" id="PTHR42848">
    <property type="match status" value="1"/>
</dbReference>
<feature type="binding site" evidence="9">
    <location>
        <position position="314"/>
    </location>
    <ligand>
        <name>DNA</name>
        <dbReference type="ChEBI" id="CHEBI:16991"/>
    </ligand>
</feature>
<dbReference type="CDD" id="cd00009">
    <property type="entry name" value="AAA"/>
    <property type="match status" value="1"/>
</dbReference>
<dbReference type="EC" id="3.6.4.-" evidence="9"/>
<keyword evidence="13" id="KW-1185">Reference proteome</keyword>
<proteinExistence type="inferred from homology"/>
<dbReference type="SMART" id="SM00382">
    <property type="entry name" value="AAA"/>
    <property type="match status" value="1"/>
</dbReference>
<evidence type="ECO:0000256" key="10">
    <source>
        <dbReference type="SAM" id="MobiDB-lite"/>
    </source>
</evidence>
<dbReference type="InterPro" id="IPR036390">
    <property type="entry name" value="WH_DNA-bd_sf"/>
</dbReference>
<feature type="region of interest" description="Head domain (RuvB-H)" evidence="9">
    <location>
        <begin position="259"/>
        <end position="339"/>
    </location>
</feature>
<comment type="catalytic activity">
    <reaction evidence="9">
        <text>ATP + H2O = ADP + phosphate + H(+)</text>
        <dbReference type="Rhea" id="RHEA:13065"/>
        <dbReference type="ChEBI" id="CHEBI:15377"/>
        <dbReference type="ChEBI" id="CHEBI:15378"/>
        <dbReference type="ChEBI" id="CHEBI:30616"/>
        <dbReference type="ChEBI" id="CHEBI:43474"/>
        <dbReference type="ChEBI" id="CHEBI:456216"/>
    </reaction>
</comment>
<feature type="binding site" evidence="9">
    <location>
        <position position="185"/>
    </location>
    <ligand>
        <name>ATP</name>
        <dbReference type="ChEBI" id="CHEBI:30616"/>
    </ligand>
</feature>
<evidence type="ECO:0000259" key="11">
    <source>
        <dbReference type="SMART" id="SM00382"/>
    </source>
</evidence>
<dbReference type="GO" id="GO:0006310">
    <property type="term" value="P:DNA recombination"/>
    <property type="evidence" value="ECO:0007669"/>
    <property type="project" value="UniProtKB-UniRule"/>
</dbReference>
<dbReference type="InterPro" id="IPR027417">
    <property type="entry name" value="P-loop_NTPase"/>
</dbReference>
<feature type="binding site" evidence="9">
    <location>
        <position position="66"/>
    </location>
    <ligand>
        <name>ATP</name>
        <dbReference type="ChEBI" id="CHEBI:30616"/>
    </ligand>
</feature>
<feature type="binding site" evidence="9">
    <location>
        <position position="71"/>
    </location>
    <ligand>
        <name>ATP</name>
        <dbReference type="ChEBI" id="CHEBI:30616"/>
    </ligand>
</feature>
<dbReference type="Pfam" id="PF05491">
    <property type="entry name" value="WHD_RuvB"/>
    <property type="match status" value="1"/>
</dbReference>
<evidence type="ECO:0000256" key="8">
    <source>
        <dbReference type="ARBA" id="ARBA00023204"/>
    </source>
</evidence>
<dbReference type="PANTHER" id="PTHR42848:SF1">
    <property type="entry name" value="HOLLIDAY JUNCTION BRANCH MIGRATION COMPLEX SUBUNIT RUVB"/>
    <property type="match status" value="1"/>
</dbReference>
<dbReference type="GO" id="GO:0000400">
    <property type="term" value="F:four-way junction DNA binding"/>
    <property type="evidence" value="ECO:0007669"/>
    <property type="project" value="UniProtKB-UniRule"/>
</dbReference>
<evidence type="ECO:0000256" key="4">
    <source>
        <dbReference type="ARBA" id="ARBA00022801"/>
    </source>
</evidence>
<dbReference type="InterPro" id="IPR003593">
    <property type="entry name" value="AAA+_ATPase"/>
</dbReference>
<feature type="binding site" evidence="9">
    <location>
        <position position="24"/>
    </location>
    <ligand>
        <name>ATP</name>
        <dbReference type="ChEBI" id="CHEBI:30616"/>
    </ligand>
</feature>
<dbReference type="Gene3D" id="1.10.8.60">
    <property type="match status" value="1"/>
</dbReference>
<feature type="binding site" evidence="9">
    <location>
        <position position="25"/>
    </location>
    <ligand>
        <name>ATP</name>
        <dbReference type="ChEBI" id="CHEBI:30616"/>
    </ligand>
</feature>
<dbReference type="AlphaFoldDB" id="A0A0R2LD95"/>
<comment type="function">
    <text evidence="9">The RuvA-RuvB-RuvC complex processes Holliday junction (HJ) DNA during genetic recombination and DNA repair, while the RuvA-RuvB complex plays an important role in the rescue of blocked DNA replication forks via replication fork reversal (RFR). RuvA specifically binds to HJ cruciform DNA, conferring on it an open structure. The RuvB hexamer acts as an ATP-dependent pump, pulling dsDNA into and through the RuvAB complex. RuvB forms 2 homohexamers on either side of HJ DNA bound by 1 or 2 RuvA tetramers; 4 subunits per hexamer contact DNA at a time. Coordinated motions by a converter formed by DNA-disengaged RuvB subunits stimulates ATP hydrolysis and nucleotide exchange. Immobilization of the converter enables RuvB to convert the ATP-contained energy into a lever motion, pulling 2 nucleotides of DNA out of the RuvA tetramer per ATP hydrolyzed, thus driving DNA branch migration. The RuvB motors rotate together with the DNA substrate, which together with the progressing nucleotide cycle form the mechanistic basis for DNA recombination by continuous HJ branch migration. Branch migration allows RuvC to scan DNA until it finds its consensus sequence, where it cleaves and resolves cruciform DNA.</text>
</comment>
<dbReference type="PATRIC" id="fig|449659.4.peg.776"/>
<feature type="region of interest" description="Disordered" evidence="10">
    <location>
        <begin position="1"/>
        <end position="22"/>
    </location>
</feature>
<dbReference type="OrthoDB" id="9804478at2"/>
<dbReference type="Gene3D" id="1.10.10.10">
    <property type="entry name" value="Winged helix-like DNA-binding domain superfamily/Winged helix DNA-binding domain"/>
    <property type="match status" value="1"/>
</dbReference>
<keyword evidence="4 9" id="KW-0378">Hydrolase</keyword>
<feature type="binding site" evidence="9">
    <location>
        <begin position="132"/>
        <end position="134"/>
    </location>
    <ligand>
        <name>ATP</name>
        <dbReference type="ChEBI" id="CHEBI:30616"/>
    </ligand>
</feature>
<keyword evidence="1 9" id="KW-0963">Cytoplasm</keyword>
<accession>A0A0R2LD95</accession>
<keyword evidence="7 9" id="KW-0233">DNA recombination</keyword>
<dbReference type="GO" id="GO:0006281">
    <property type="term" value="P:DNA repair"/>
    <property type="evidence" value="ECO:0007669"/>
    <property type="project" value="UniProtKB-UniRule"/>
</dbReference>
<dbReference type="STRING" id="449659.IV66_GL000770"/>
<dbReference type="NCBIfam" id="NF000868">
    <property type="entry name" value="PRK00080.1"/>
    <property type="match status" value="1"/>
</dbReference>
<reference evidence="12 13" key="1">
    <citation type="journal article" date="2015" name="Genome Announc.">
        <title>Expanding the biotechnology potential of lactobacilli through comparative genomics of 213 strains and associated genera.</title>
        <authorList>
            <person name="Sun Z."/>
            <person name="Harris H.M."/>
            <person name="McCann A."/>
            <person name="Guo C."/>
            <person name="Argimon S."/>
            <person name="Zhang W."/>
            <person name="Yang X."/>
            <person name="Jeffery I.B."/>
            <person name="Cooney J.C."/>
            <person name="Kagawa T.F."/>
            <person name="Liu W."/>
            <person name="Song Y."/>
            <person name="Salvetti E."/>
            <person name="Wrobel A."/>
            <person name="Rasinkangas P."/>
            <person name="Parkhill J."/>
            <person name="Rea M.C."/>
            <person name="O'Sullivan O."/>
            <person name="Ritari J."/>
            <person name="Douillard F.P."/>
            <person name="Paul Ross R."/>
            <person name="Yang R."/>
            <person name="Briner A.E."/>
            <person name="Felis G.E."/>
            <person name="de Vos W.M."/>
            <person name="Barrangou R."/>
            <person name="Klaenhammer T.R."/>
            <person name="Caufield P.W."/>
            <person name="Cui Y."/>
            <person name="Zhang H."/>
            <person name="O'Toole P.W."/>
        </authorList>
    </citation>
    <scope>NUCLEOTIDE SEQUENCE [LARGE SCALE GENOMIC DNA]</scope>
    <source>
        <strain evidence="12 13">NBRC 103219</strain>
    </source>
</reference>
<gene>
    <name evidence="9" type="primary">ruvB</name>
    <name evidence="12" type="ORF">IV66_GL000770</name>
</gene>
<dbReference type="HAMAP" id="MF_00016">
    <property type="entry name" value="DNA_HJ_migration_RuvB"/>
    <property type="match status" value="1"/>
</dbReference>
<feature type="binding site" evidence="9">
    <location>
        <position position="70"/>
    </location>
    <ligand>
        <name>Mg(2+)</name>
        <dbReference type="ChEBI" id="CHEBI:18420"/>
    </ligand>
</feature>
<keyword evidence="6 9" id="KW-0238">DNA-binding</keyword>
<dbReference type="InterPro" id="IPR036388">
    <property type="entry name" value="WH-like_DNA-bd_sf"/>
</dbReference>
<feature type="binding site" evidence="9">
    <location>
        <position position="70"/>
    </location>
    <ligand>
        <name>ATP</name>
        <dbReference type="ChEBI" id="CHEBI:30616"/>
    </ligand>
</feature>
<keyword evidence="8 9" id="KW-0234">DNA repair</keyword>
<evidence type="ECO:0000256" key="5">
    <source>
        <dbReference type="ARBA" id="ARBA00022840"/>
    </source>
</evidence>
<evidence type="ECO:0000256" key="2">
    <source>
        <dbReference type="ARBA" id="ARBA00022741"/>
    </source>
</evidence>
<feature type="binding site" evidence="9">
    <location>
        <position position="222"/>
    </location>
    <ligand>
        <name>ATP</name>
        <dbReference type="ChEBI" id="CHEBI:30616"/>
    </ligand>
</feature>
<sequence length="339" mass="37674">MDEDERIISGESSGSAEDQTELSLRPRTLSQYIGQEKIKQEVAVYIKAAKKREEPLDHVLLYGPPGLGKTTLAGVIANEMAVNFKTTSGPAIEKPGDLVALLNELQPGDILFIDEIHRLPKNVEEILYSAMEDFYIDIVVGQDATAHPVHFPLPPFTLVGATTRAGLLSAPLRARFGIVEHMNYYTKDELTEVVLRSAAVFNTKIDPLGAQEIARRSRGTPRVSNRLLKRVRDFAQVAQKDSIDKEIVDYALRLLQVDEHGLDETDRKMLETMIELYDGGPVGLATIAANIGEETDTVADMIEPYLMQIGFIKRTARGRMVTRAAYSHLGIEPNNQKNY</sequence>
<comment type="caution">
    <text evidence="12">The sequence shown here is derived from an EMBL/GenBank/DDBJ whole genome shotgun (WGS) entry which is preliminary data.</text>
</comment>
<evidence type="ECO:0000256" key="7">
    <source>
        <dbReference type="ARBA" id="ARBA00023172"/>
    </source>
</evidence>
<dbReference type="GO" id="GO:0009378">
    <property type="term" value="F:four-way junction helicase activity"/>
    <property type="evidence" value="ECO:0007669"/>
    <property type="project" value="InterPro"/>
</dbReference>
<dbReference type="GO" id="GO:0005737">
    <property type="term" value="C:cytoplasm"/>
    <property type="evidence" value="ECO:0007669"/>
    <property type="project" value="UniProtKB-SubCell"/>
</dbReference>
<name>A0A0R2LD95_9LACO</name>
<dbReference type="Pfam" id="PF17864">
    <property type="entry name" value="AAA_lid_4"/>
    <property type="match status" value="1"/>
</dbReference>
<dbReference type="InterPro" id="IPR041445">
    <property type="entry name" value="AAA_lid_4"/>
</dbReference>
<evidence type="ECO:0000313" key="13">
    <source>
        <dbReference type="Proteomes" id="UP000051886"/>
    </source>
</evidence>